<dbReference type="STRING" id="1075417.SAMN05421823_107134"/>
<name>A0A1G9LQC7_9BACT</name>
<accession>A0A1G9LQC7</accession>
<protein>
    <submittedName>
        <fullName evidence="2">Uncharacterized protein</fullName>
    </submittedName>
</protein>
<keyword evidence="3" id="KW-1185">Reference proteome</keyword>
<reference evidence="2 3" key="1">
    <citation type="submission" date="2016-10" db="EMBL/GenBank/DDBJ databases">
        <authorList>
            <person name="de Groot N.N."/>
        </authorList>
    </citation>
    <scope>NUCLEOTIDE SEQUENCE [LARGE SCALE GENOMIC DNA]</scope>
    <source>
        <strain evidence="2 3">DSM 25186</strain>
    </source>
</reference>
<dbReference type="Proteomes" id="UP000198510">
    <property type="component" value="Unassembled WGS sequence"/>
</dbReference>
<evidence type="ECO:0000313" key="3">
    <source>
        <dbReference type="Proteomes" id="UP000198510"/>
    </source>
</evidence>
<feature type="region of interest" description="Disordered" evidence="1">
    <location>
        <begin position="21"/>
        <end position="43"/>
    </location>
</feature>
<organism evidence="2 3">
    <name type="scientific">Catalinimonas alkaloidigena</name>
    <dbReference type="NCBI Taxonomy" id="1075417"/>
    <lineage>
        <taxon>Bacteria</taxon>
        <taxon>Pseudomonadati</taxon>
        <taxon>Bacteroidota</taxon>
        <taxon>Cytophagia</taxon>
        <taxon>Cytophagales</taxon>
        <taxon>Catalimonadaceae</taxon>
        <taxon>Catalinimonas</taxon>
    </lineage>
</organism>
<dbReference type="AlphaFoldDB" id="A0A1G9LQC7"/>
<gene>
    <name evidence="2" type="ORF">SAMN05421823_107134</name>
</gene>
<dbReference type="EMBL" id="FNFO01000007">
    <property type="protein sequence ID" value="SDL64150.1"/>
    <property type="molecule type" value="Genomic_DNA"/>
</dbReference>
<evidence type="ECO:0000256" key="1">
    <source>
        <dbReference type="SAM" id="MobiDB-lite"/>
    </source>
</evidence>
<dbReference type="RefSeq" id="WP_089684452.1">
    <property type="nucleotide sequence ID" value="NZ_FNFO01000007.1"/>
</dbReference>
<dbReference type="OrthoDB" id="1067458at2"/>
<proteinExistence type="predicted"/>
<evidence type="ECO:0000313" key="2">
    <source>
        <dbReference type="EMBL" id="SDL64150.1"/>
    </source>
</evidence>
<sequence length="437" mass="49240">MIRKSCFLFVLLPLLWSCTRRSPEREPSDTTTTESATPAPPRQTAVRIDTVNVFLEVSGSMKGFMPKQSRANRFQETVADLLSGVENADRVRVRNYRLLGSTDRPMSYETVQNDLLKSNFNYTTTSPLAELLKNVANQAFNTNTVNLIISDFIYDSPQTSRSSLVRTEMRDIFADARRQGLAVSILGFTSDFYGKYFPARKEGQKVIQLDGEEVPYYVWVIGAPAQVRYLEGELKNNLRQEPNTVHVGFAYETPDFSIIPGSARTGSWYCADRGEACATITLDKAKTLKQEQPEFTIGLATTDLPGDLTTTDYLKKNLHLDPQNCAAELVDVMTREDVMQGDVNARDRDRLRQYDRFVRLKVTDLYDEKKPGVITLSLPNASPAWIEAWTTQNDQTIAEGGPKTYLFSDMIAGLHEAYGEREEGEAFQLQTQVEVGR</sequence>